<keyword evidence="7" id="KW-0862">Zinc</keyword>
<feature type="signal peptide" evidence="11">
    <location>
        <begin position="1"/>
        <end position="19"/>
    </location>
</feature>
<feature type="domain" description="Peptidase M43 pregnancy-associated plasma-A" evidence="13">
    <location>
        <begin position="252"/>
        <end position="342"/>
    </location>
</feature>
<evidence type="ECO:0000259" key="14">
    <source>
        <dbReference type="Pfam" id="PF18962"/>
    </source>
</evidence>
<keyword evidence="10" id="KW-1015">Disulfide bond</keyword>
<evidence type="ECO:0000256" key="2">
    <source>
        <dbReference type="ARBA" id="ARBA00022670"/>
    </source>
</evidence>
<evidence type="ECO:0000256" key="1">
    <source>
        <dbReference type="ARBA" id="ARBA00008721"/>
    </source>
</evidence>
<reference evidence="16" key="1">
    <citation type="journal article" date="2012" name="Stand. Genomic Sci.">
        <title>Permanent draft genome sequence of the gliding predator Saprospira grandis strain Sa g1 (= HR1).</title>
        <authorList>
            <person name="Mavromatis K."/>
            <person name="Chertkov O."/>
            <person name="Lapidus A."/>
            <person name="Nolan M."/>
            <person name="Lucas S."/>
            <person name="Tice H."/>
            <person name="Del Rio T.G."/>
            <person name="Cheng J.F."/>
            <person name="Han C."/>
            <person name="Tapia R."/>
            <person name="Bruce D."/>
            <person name="Goodwin L.A."/>
            <person name="Pitluck S."/>
            <person name="Huntemann M."/>
            <person name="Liolios K."/>
            <person name="Pagani I."/>
            <person name="Ivanova N."/>
            <person name="Mikhailova N."/>
            <person name="Pati A."/>
            <person name="Chen A."/>
            <person name="Palaniappan K."/>
            <person name="Land M."/>
            <person name="Brambilla E.M."/>
            <person name="Rohde M."/>
            <person name="Spring S."/>
            <person name="Goker M."/>
            <person name="Detter J.C."/>
            <person name="Bristow J."/>
            <person name="Eisen J.A."/>
            <person name="Markowitz V."/>
            <person name="Hugenholtz P."/>
            <person name="Kyrpides N.C."/>
            <person name="Klenk H.P."/>
            <person name="Woyke T."/>
        </authorList>
    </citation>
    <scope>NUCLEOTIDE SEQUENCE [LARGE SCALE GENOMIC DNA]</scope>
    <source>
        <strain evidence="16">DSM 2844</strain>
    </source>
</reference>
<dbReference type="SUPFAM" id="SSF55486">
    <property type="entry name" value="Metalloproteases ('zincins'), catalytic domain"/>
    <property type="match status" value="1"/>
</dbReference>
<dbReference type="GO" id="GO:0016020">
    <property type="term" value="C:membrane"/>
    <property type="evidence" value="ECO:0007669"/>
    <property type="project" value="InterPro"/>
</dbReference>
<keyword evidence="5" id="KW-0677">Repeat</keyword>
<dbReference type="Pfam" id="PF05572">
    <property type="entry name" value="Peptidase_M43"/>
    <property type="match status" value="1"/>
</dbReference>
<evidence type="ECO:0000259" key="13">
    <source>
        <dbReference type="Pfam" id="PF05572"/>
    </source>
</evidence>
<sequence length="1021" mass="110869">MKLLYTLLLFIGLTTGLLAQKPANAPRAAQNQTSFQRTPSGHIRCATVEMEAERMRKQLNTNYVEDFERWLAPKVAKYKQKAARGGAKSVVYRIPVVVHVIHNGDPVGTDENISDAQILSQIQVMNEDFRKLAGTPGDGAGVDVEIEFCMAQYDEAGNPFNGINRVDLGQASWNTNASIEGTLKPSTQWDPTLYLNMWTCRFGGGMGGILGYAQFPDASGLGGLTASGGAANTDGVIMSFSAFGSSAIAPGGTYSAPYDLGRTTTHEVGHWLGLRHIWGDGDCSLDDFCADTPESDDANYGCPTGHVSCSTTDLIENYMDYSNDACMNNFTADQKARMVVVMNNSPRRMELASSTKCAPPTPTIAFDLDQTVVTEGTDCNFQEFTLDLNIALPPSDDAIITFVPSGTATQGEDYDFFPSSVTFLAGQQTTQTLTVRIYNDGVIEATEDFTIDMNLSTVGDAAITTTDNRQHVFTVQDDDYAPMANQLVDIINVDFESGAGGFTTSGNTPADMFALGTAATASSQYWTIDNSNATTIAYTNDDGCNACDKSADYLFSPAFSLQNANSTTFSFDHAFADEAPETGIVSISTNGAAGPFLPLLTLSNTSTNGGNGLRITPWVTINSNLDAYLGQNNLMLRFEYSDGGSWMYGMALDNILLQANFNTDIQEAVNTANNDDLPLGPNNMVYFYDPATSNVMGSIENTSAWDYGCTTLELDRSTASNAGPTAPFIDLLAANALMAKTFYLNPSSNNASGTYNATFYFTETEIADWEAATGKTRADLKIIKVANNPISDVTPGNYASYNIEYVPATLGSFGANGITLSANFSTGFSGFGFGDPNPTLLSNNLLSFEAKRTGDQALLSWETASEEGCNSFSLQHSANGIDFEDLFQITAEGQAASYQKIHAQPLNGYNYYRLLQHFDDGSTHYSSVRVLDIRRNSLETIRLQPNPAREQINLLFYSYYNSEIQIEIVDALGRQITPPRRVSVSEGENQFQFPLQDLAAGIYFLRIQQGGQNYHRRFVKQ</sequence>
<dbReference type="InterPro" id="IPR026444">
    <property type="entry name" value="Secre_tail"/>
</dbReference>
<evidence type="ECO:0000256" key="8">
    <source>
        <dbReference type="ARBA" id="ARBA00022837"/>
    </source>
</evidence>
<dbReference type="Pfam" id="PF03160">
    <property type="entry name" value="Calx-beta"/>
    <property type="match status" value="1"/>
</dbReference>
<dbReference type="InterPro" id="IPR008754">
    <property type="entry name" value="Peptidase_M43"/>
</dbReference>
<proteinExistence type="inferred from homology"/>
<dbReference type="PANTHER" id="PTHR47466:SF1">
    <property type="entry name" value="METALLOPROTEASE MEP1 (AFU_ORTHOLOGUE AFUA_1G07730)-RELATED"/>
    <property type="match status" value="1"/>
</dbReference>
<dbReference type="GO" id="GO:0046872">
    <property type="term" value="F:metal ion binding"/>
    <property type="evidence" value="ECO:0007669"/>
    <property type="project" value="UniProtKB-KW"/>
</dbReference>
<dbReference type="NCBIfam" id="TIGR04183">
    <property type="entry name" value="Por_Secre_tail"/>
    <property type="match status" value="1"/>
</dbReference>
<evidence type="ECO:0000256" key="4">
    <source>
        <dbReference type="ARBA" id="ARBA00022729"/>
    </source>
</evidence>
<evidence type="ECO:0000256" key="7">
    <source>
        <dbReference type="ARBA" id="ARBA00022833"/>
    </source>
</evidence>
<dbReference type="OrthoDB" id="6278496at2"/>
<dbReference type="RefSeq" id="WP_002657128.1">
    <property type="nucleotide sequence ID" value="NZ_JH719942.1"/>
</dbReference>
<dbReference type="Gene3D" id="2.60.120.200">
    <property type="match status" value="1"/>
</dbReference>
<evidence type="ECO:0000256" key="11">
    <source>
        <dbReference type="SAM" id="SignalP"/>
    </source>
</evidence>
<dbReference type="InterPro" id="IPR038081">
    <property type="entry name" value="CalX-like_sf"/>
</dbReference>
<comment type="similarity">
    <text evidence="1">Belongs to the peptidase M43B family.</text>
</comment>
<gene>
    <name evidence="15" type="ORF">SapgrDRAFT_0527</name>
</gene>
<dbReference type="GO" id="GO:0007154">
    <property type="term" value="P:cell communication"/>
    <property type="evidence" value="ECO:0007669"/>
    <property type="project" value="InterPro"/>
</dbReference>
<keyword evidence="8" id="KW-0106">Calcium</keyword>
<keyword evidence="4 11" id="KW-0732">Signal</keyword>
<feature type="chain" id="PRO_5003741733" evidence="11">
    <location>
        <begin position="20"/>
        <end position="1021"/>
    </location>
</feature>
<evidence type="ECO:0000313" key="16">
    <source>
        <dbReference type="Proteomes" id="UP000005113"/>
    </source>
</evidence>
<dbReference type="GO" id="GO:0006508">
    <property type="term" value="P:proteolysis"/>
    <property type="evidence" value="ECO:0007669"/>
    <property type="project" value="UniProtKB-KW"/>
</dbReference>
<protein>
    <submittedName>
        <fullName evidence="15">Calx-beta domain-containing protein</fullName>
    </submittedName>
</protein>
<dbReference type="EMBL" id="JH719942">
    <property type="protein sequence ID" value="EJF52271.1"/>
    <property type="molecule type" value="Genomic_DNA"/>
</dbReference>
<feature type="domain" description="Calx-beta" evidence="12">
    <location>
        <begin position="405"/>
        <end position="478"/>
    </location>
</feature>
<dbReference type="PANTHER" id="PTHR47466">
    <property type="match status" value="1"/>
</dbReference>
<evidence type="ECO:0000256" key="3">
    <source>
        <dbReference type="ARBA" id="ARBA00022723"/>
    </source>
</evidence>
<organism evidence="15 16">
    <name type="scientific">Saprospira grandis DSM 2844</name>
    <dbReference type="NCBI Taxonomy" id="694433"/>
    <lineage>
        <taxon>Bacteria</taxon>
        <taxon>Pseudomonadati</taxon>
        <taxon>Bacteroidota</taxon>
        <taxon>Saprospiria</taxon>
        <taxon>Saprospirales</taxon>
        <taxon>Saprospiraceae</taxon>
        <taxon>Saprospira</taxon>
    </lineage>
</organism>
<dbReference type="AlphaFoldDB" id="J0XTM5"/>
<feature type="domain" description="Secretion system C-terminal sorting" evidence="14">
    <location>
        <begin position="945"/>
        <end position="1018"/>
    </location>
</feature>
<evidence type="ECO:0000313" key="15">
    <source>
        <dbReference type="EMBL" id="EJF52271.1"/>
    </source>
</evidence>
<dbReference type="Gene3D" id="3.40.390.10">
    <property type="entry name" value="Collagenase (Catalytic Domain)"/>
    <property type="match status" value="1"/>
</dbReference>
<accession>J0XTM5</accession>
<name>J0XTM5_9BACT</name>
<dbReference type="Gene3D" id="2.60.40.2030">
    <property type="match status" value="1"/>
</dbReference>
<evidence type="ECO:0000256" key="10">
    <source>
        <dbReference type="ARBA" id="ARBA00023157"/>
    </source>
</evidence>
<keyword evidence="9" id="KW-0482">Metalloprotease</keyword>
<dbReference type="SUPFAM" id="SSF141072">
    <property type="entry name" value="CalX-like"/>
    <property type="match status" value="1"/>
</dbReference>
<dbReference type="InterPro" id="IPR003644">
    <property type="entry name" value="Calx_beta"/>
</dbReference>
<evidence type="ECO:0000256" key="6">
    <source>
        <dbReference type="ARBA" id="ARBA00022801"/>
    </source>
</evidence>
<dbReference type="CDD" id="cd04275">
    <property type="entry name" value="ZnMc_pappalysin_like"/>
    <property type="match status" value="1"/>
</dbReference>
<evidence type="ECO:0000259" key="12">
    <source>
        <dbReference type="Pfam" id="PF03160"/>
    </source>
</evidence>
<dbReference type="InterPro" id="IPR024079">
    <property type="entry name" value="MetalloPept_cat_dom_sf"/>
</dbReference>
<dbReference type="Proteomes" id="UP000005113">
    <property type="component" value="Unassembled WGS sequence"/>
</dbReference>
<dbReference type="HOGENOM" id="CLU_311642_0_0_10"/>
<dbReference type="GO" id="GO:0008237">
    <property type="term" value="F:metallopeptidase activity"/>
    <property type="evidence" value="ECO:0007669"/>
    <property type="project" value="UniProtKB-KW"/>
</dbReference>
<keyword evidence="2" id="KW-0645">Protease</keyword>
<keyword evidence="6" id="KW-0378">Hydrolase</keyword>
<evidence type="ECO:0000256" key="9">
    <source>
        <dbReference type="ARBA" id="ARBA00023049"/>
    </source>
</evidence>
<keyword evidence="3" id="KW-0479">Metal-binding</keyword>
<dbReference type="Pfam" id="PF18962">
    <property type="entry name" value="Por_Secre_tail"/>
    <property type="match status" value="1"/>
</dbReference>
<evidence type="ECO:0000256" key="5">
    <source>
        <dbReference type="ARBA" id="ARBA00022737"/>
    </source>
</evidence>